<evidence type="ECO:0000256" key="2">
    <source>
        <dbReference type="ARBA" id="ARBA00009446"/>
    </source>
</evidence>
<proteinExistence type="inferred from homology"/>
<accession>A0AAJ1TKV1</accession>
<dbReference type="InterPro" id="IPR013497">
    <property type="entry name" value="Topo_IA_cen"/>
</dbReference>
<dbReference type="EC" id="5.6.2.1" evidence="3"/>
<reference evidence="15 16" key="1">
    <citation type="submission" date="2023-07" db="EMBL/GenBank/DDBJ databases">
        <title>Genomic Encyclopedia of Type Strains, Phase IV (KMG-IV): sequencing the most valuable type-strain genomes for metagenomic binning, comparative biology and taxonomic classification.</title>
        <authorList>
            <person name="Goeker M."/>
        </authorList>
    </citation>
    <scope>NUCLEOTIDE SEQUENCE [LARGE SCALE GENOMIC DNA]</scope>
    <source>
        <strain evidence="15 16">DSM 46876</strain>
    </source>
</reference>
<comment type="caution">
    <text evidence="15">The sequence shown here is derived from an EMBL/GenBank/DDBJ whole genome shotgun (WGS) entry which is preliminary data.</text>
</comment>
<evidence type="ECO:0000256" key="1">
    <source>
        <dbReference type="ARBA" id="ARBA00000213"/>
    </source>
</evidence>
<dbReference type="CDD" id="cd00186">
    <property type="entry name" value="TOP1Ac"/>
    <property type="match status" value="1"/>
</dbReference>
<evidence type="ECO:0000256" key="4">
    <source>
        <dbReference type="ARBA" id="ARBA00022723"/>
    </source>
</evidence>
<dbReference type="NCBIfam" id="TIGR01056">
    <property type="entry name" value="topB"/>
    <property type="match status" value="1"/>
</dbReference>
<dbReference type="GO" id="GO:0003677">
    <property type="term" value="F:DNA binding"/>
    <property type="evidence" value="ECO:0007669"/>
    <property type="project" value="UniProtKB-KW"/>
</dbReference>
<dbReference type="SMART" id="SM00493">
    <property type="entry name" value="TOPRIM"/>
    <property type="match status" value="1"/>
</dbReference>
<evidence type="ECO:0000313" key="15">
    <source>
        <dbReference type="EMBL" id="MDQ0418747.1"/>
    </source>
</evidence>
<evidence type="ECO:0000256" key="8">
    <source>
        <dbReference type="ARBA" id="ARBA00023235"/>
    </source>
</evidence>
<dbReference type="InterPro" id="IPR005738">
    <property type="entry name" value="TopoIII"/>
</dbReference>
<dbReference type="Pfam" id="PF01751">
    <property type="entry name" value="Toprim"/>
    <property type="match status" value="1"/>
</dbReference>
<keyword evidence="4" id="KW-0479">Metal-binding</keyword>
<dbReference type="Gene3D" id="2.70.20.10">
    <property type="entry name" value="Topoisomerase I, domain 3"/>
    <property type="match status" value="1"/>
</dbReference>
<keyword evidence="6" id="KW-0799">Topoisomerase</keyword>
<dbReference type="Proteomes" id="UP001238450">
    <property type="component" value="Unassembled WGS sequence"/>
</dbReference>
<feature type="domain" description="Topo IA-type catalytic" evidence="14">
    <location>
        <begin position="157"/>
        <end position="592"/>
    </location>
</feature>
<dbReference type="Gene3D" id="1.10.290.10">
    <property type="entry name" value="Topoisomerase I, domain 4"/>
    <property type="match status" value="1"/>
</dbReference>
<dbReference type="PROSITE" id="PS00396">
    <property type="entry name" value="TOPO_IA_1"/>
    <property type="match status" value="1"/>
</dbReference>
<dbReference type="Pfam" id="PF13342">
    <property type="entry name" value="Toprim_Crpt"/>
    <property type="match status" value="1"/>
</dbReference>
<dbReference type="NCBIfam" id="NF005829">
    <property type="entry name" value="PRK07726.1"/>
    <property type="match status" value="1"/>
</dbReference>
<dbReference type="EMBL" id="JAUSUV010000017">
    <property type="protein sequence ID" value="MDQ0418747.1"/>
    <property type="molecule type" value="Genomic_DNA"/>
</dbReference>
<evidence type="ECO:0000256" key="10">
    <source>
        <dbReference type="ARBA" id="ARBA00031985"/>
    </source>
</evidence>
<dbReference type="PROSITE" id="PS52039">
    <property type="entry name" value="TOPO_IA_2"/>
    <property type="match status" value="1"/>
</dbReference>
<gene>
    <name evidence="15" type="ORF">J2Z48_002951</name>
</gene>
<comment type="catalytic activity">
    <reaction evidence="1">
        <text>ATP-independent breakage of single-stranded DNA, followed by passage and rejoining.</text>
        <dbReference type="EC" id="5.6.2.1"/>
    </reaction>
</comment>
<evidence type="ECO:0000256" key="3">
    <source>
        <dbReference type="ARBA" id="ARBA00012891"/>
    </source>
</evidence>
<evidence type="ECO:0000256" key="9">
    <source>
        <dbReference type="ARBA" id="ARBA00030003"/>
    </source>
</evidence>
<evidence type="ECO:0000256" key="7">
    <source>
        <dbReference type="ARBA" id="ARBA00023125"/>
    </source>
</evidence>
<dbReference type="PANTHER" id="PTHR11390:SF21">
    <property type="entry name" value="DNA TOPOISOMERASE 3-ALPHA"/>
    <property type="match status" value="1"/>
</dbReference>
<dbReference type="PRINTS" id="PR00417">
    <property type="entry name" value="PRTPISMRASEI"/>
</dbReference>
<dbReference type="InterPro" id="IPR023406">
    <property type="entry name" value="Topo_IA_AS"/>
</dbReference>
<dbReference type="SUPFAM" id="SSF56712">
    <property type="entry name" value="Prokaryotic type I DNA topoisomerase"/>
    <property type="match status" value="1"/>
</dbReference>
<dbReference type="InterPro" id="IPR025589">
    <property type="entry name" value="Toprim_C_rpt"/>
</dbReference>
<dbReference type="GO" id="GO:0006310">
    <property type="term" value="P:DNA recombination"/>
    <property type="evidence" value="ECO:0007669"/>
    <property type="project" value="TreeGrafter"/>
</dbReference>
<evidence type="ECO:0000259" key="14">
    <source>
        <dbReference type="PROSITE" id="PS52039"/>
    </source>
</evidence>
<dbReference type="InterPro" id="IPR013826">
    <property type="entry name" value="Topo_IA_cen_sub3"/>
</dbReference>
<evidence type="ECO:0000313" key="16">
    <source>
        <dbReference type="Proteomes" id="UP001238450"/>
    </source>
</evidence>
<comment type="similarity">
    <text evidence="2">Belongs to the type IA topoisomerase family.</text>
</comment>
<dbReference type="Gene3D" id="3.40.50.140">
    <property type="match status" value="1"/>
</dbReference>
<name>A0AAJ1TKV1_9BACL</name>
<dbReference type="Pfam" id="PF01131">
    <property type="entry name" value="Topoisom_bac"/>
    <property type="match status" value="1"/>
</dbReference>
<dbReference type="InterPro" id="IPR034144">
    <property type="entry name" value="TOPRIM_TopoIII"/>
</dbReference>
<dbReference type="RefSeq" id="WP_307254672.1">
    <property type="nucleotide sequence ID" value="NZ_JAUSUV010000017.1"/>
</dbReference>
<evidence type="ECO:0000256" key="6">
    <source>
        <dbReference type="ARBA" id="ARBA00023029"/>
    </source>
</evidence>
<evidence type="ECO:0000256" key="12">
    <source>
        <dbReference type="ARBA" id="ARBA00032877"/>
    </source>
</evidence>
<sequence>MITILAEKPDQGRKLAAPFRHKKEQSFIQIEPCSQFPKGAKVIWAIGHLCKLQDPKKYNPDWEKWNLESLPIIPEKFQYQMAEGKSSHFKAIKDHLKTAQEIIIATDPAREGEYIARVIIQMAGVPKTTSIKRFWCSSLTESAIKKGFENLRPGEETKPLYYEAKARSESDWIVGINSSRVYTLLMRRRGIPEAFSTGRVQTPLLTLIRGREEEIERFKAEPFWELEAIFAFSQHKFKGKHQTRFSEKEKAATILHEIQGKNGIVTSVNTELKTTKPPMFHSLSTLQTKLNRKHKLAPAKVLELAQSLYERGYISYPRSDSQHVTVAEASTFPGILNSLKSCYKSLLNSNLKDISGEKRYVDEKKVSDHYAIIPTDQIPDLDKLSPDEKKTYDEIARSLIAAHYPDHKFNQTTVITNIEKYEFKTTGKQVVVNGWKDVYQDEKSDDQDKENQQQLPPLQQGQQVEAAPSLKEGMTQPPKRYTEGDLISLMKTAGKHIEDEELSSMKSMGLGTEATRSGMIQTLKDREYIVVTKNTVWVTEKGKLLVMAVQGSALAKPDLTAKWEQYLYQIGQGQKPSAPFIETSKKLAKTIVDQAKLNAENWDVSAAAQEIKAKLHVGKCPLCGEDVAARKSFYGCNGYQKGCKFTIPGAILGKKISEANIRKLLEGKKSGIIKGLKSKAGKTFDAALKLENQEIKFVFAKK</sequence>
<dbReference type="Gene3D" id="1.10.460.10">
    <property type="entry name" value="Topoisomerase I, domain 2"/>
    <property type="match status" value="1"/>
</dbReference>
<dbReference type="GO" id="GO:0006265">
    <property type="term" value="P:DNA topological change"/>
    <property type="evidence" value="ECO:0007669"/>
    <property type="project" value="InterPro"/>
</dbReference>
<evidence type="ECO:0000256" key="13">
    <source>
        <dbReference type="SAM" id="MobiDB-lite"/>
    </source>
</evidence>
<protein>
    <recommendedName>
        <fullName evidence="3">DNA topoisomerase</fullName>
        <ecNumber evidence="3">5.6.2.1</ecNumber>
    </recommendedName>
    <alternativeName>
        <fullName evidence="12">Omega-protein</fullName>
    </alternativeName>
    <alternativeName>
        <fullName evidence="11">Relaxing enzyme</fullName>
    </alternativeName>
    <alternativeName>
        <fullName evidence="9">Swivelase</fullName>
    </alternativeName>
    <alternativeName>
        <fullName evidence="10">Untwisting enzyme</fullName>
    </alternativeName>
</protein>
<keyword evidence="5" id="KW-0460">Magnesium</keyword>
<keyword evidence="8 15" id="KW-0413">Isomerase</keyword>
<organism evidence="15 16">
    <name type="scientific">Croceifilum oryzae</name>
    <dbReference type="NCBI Taxonomy" id="1553429"/>
    <lineage>
        <taxon>Bacteria</taxon>
        <taxon>Bacillati</taxon>
        <taxon>Bacillota</taxon>
        <taxon>Bacilli</taxon>
        <taxon>Bacillales</taxon>
        <taxon>Thermoactinomycetaceae</taxon>
        <taxon>Croceifilum</taxon>
    </lineage>
</organism>
<evidence type="ECO:0000256" key="5">
    <source>
        <dbReference type="ARBA" id="ARBA00022842"/>
    </source>
</evidence>
<dbReference type="GO" id="GO:0043597">
    <property type="term" value="C:cytoplasmic replication fork"/>
    <property type="evidence" value="ECO:0007669"/>
    <property type="project" value="TreeGrafter"/>
</dbReference>
<keyword evidence="7" id="KW-0238">DNA-binding</keyword>
<dbReference type="SMART" id="SM00437">
    <property type="entry name" value="TOP1Ac"/>
    <property type="match status" value="1"/>
</dbReference>
<dbReference type="InterPro" id="IPR003602">
    <property type="entry name" value="Topo_IA_DNA-bd_dom"/>
</dbReference>
<dbReference type="GO" id="GO:0006281">
    <property type="term" value="P:DNA repair"/>
    <property type="evidence" value="ECO:0007669"/>
    <property type="project" value="TreeGrafter"/>
</dbReference>
<keyword evidence="16" id="KW-1185">Reference proteome</keyword>
<dbReference type="PANTHER" id="PTHR11390">
    <property type="entry name" value="PROKARYOTIC DNA TOPOISOMERASE"/>
    <property type="match status" value="1"/>
</dbReference>
<dbReference type="InterPro" id="IPR023405">
    <property type="entry name" value="Topo_IA_core_domain"/>
</dbReference>
<evidence type="ECO:0000256" key="11">
    <source>
        <dbReference type="ARBA" id="ARBA00032235"/>
    </source>
</evidence>
<feature type="region of interest" description="Disordered" evidence="13">
    <location>
        <begin position="442"/>
        <end position="483"/>
    </location>
</feature>
<dbReference type="InterPro" id="IPR006171">
    <property type="entry name" value="TOPRIM_dom"/>
</dbReference>
<dbReference type="GO" id="GO:0003917">
    <property type="term" value="F:DNA topoisomerase type I (single strand cut, ATP-independent) activity"/>
    <property type="evidence" value="ECO:0007669"/>
    <property type="project" value="UniProtKB-EC"/>
</dbReference>
<dbReference type="InterPro" id="IPR013825">
    <property type="entry name" value="Topo_IA_cen_sub2"/>
</dbReference>
<dbReference type="SMART" id="SM00436">
    <property type="entry name" value="TOP1Bc"/>
    <property type="match status" value="1"/>
</dbReference>
<dbReference type="CDD" id="cd03362">
    <property type="entry name" value="TOPRIM_TopoIA_TopoIII"/>
    <property type="match status" value="1"/>
</dbReference>
<dbReference type="AlphaFoldDB" id="A0AAJ1TKV1"/>
<dbReference type="InterPro" id="IPR013824">
    <property type="entry name" value="Topo_IA_cen_sub1"/>
</dbReference>
<feature type="compositionally biased region" description="Low complexity" evidence="13">
    <location>
        <begin position="452"/>
        <end position="463"/>
    </location>
</feature>
<dbReference type="InterPro" id="IPR000380">
    <property type="entry name" value="Topo_IA"/>
</dbReference>
<dbReference type="GO" id="GO:0046872">
    <property type="term" value="F:metal ion binding"/>
    <property type="evidence" value="ECO:0007669"/>
    <property type="project" value="UniProtKB-KW"/>
</dbReference>
<dbReference type="InterPro" id="IPR003601">
    <property type="entry name" value="Topo_IA_2"/>
</dbReference>